<dbReference type="RefSeq" id="WP_176269442.1">
    <property type="nucleotide sequence ID" value="NZ_JABVBA010000002.1"/>
</dbReference>
<dbReference type="InterPro" id="IPR029052">
    <property type="entry name" value="Metallo-depent_PP-like"/>
</dbReference>
<evidence type="ECO:0000313" key="3">
    <source>
        <dbReference type="Proteomes" id="UP000540919"/>
    </source>
</evidence>
<organism evidence="2 3">
    <name type="scientific">Anaerococcus faecalis</name>
    <dbReference type="NCBI Taxonomy" id="2742993"/>
    <lineage>
        <taxon>Bacteria</taxon>
        <taxon>Bacillati</taxon>
        <taxon>Bacillota</taxon>
        <taxon>Tissierellia</taxon>
        <taxon>Tissierellales</taxon>
        <taxon>Peptoniphilaceae</taxon>
        <taxon>Anaerococcus</taxon>
    </lineage>
</organism>
<reference evidence="2 3" key="1">
    <citation type="submission" date="2020-06" db="EMBL/GenBank/DDBJ databases">
        <title>Anaerococcus sp. nov., isolated form swine feces.</title>
        <authorList>
            <person name="Yu S."/>
        </authorList>
    </citation>
    <scope>NUCLEOTIDE SEQUENCE [LARGE SCALE GENOMIC DNA]</scope>
    <source>
        <strain evidence="2 3">AGMB00486</strain>
    </source>
</reference>
<proteinExistence type="predicted"/>
<accession>A0ABX2N888</accession>
<name>A0ABX2N888_9FIRM</name>
<feature type="domain" description="Calcineurin-like phosphoesterase" evidence="1">
    <location>
        <begin position="45"/>
        <end position="202"/>
    </location>
</feature>
<dbReference type="InterPro" id="IPR004843">
    <property type="entry name" value="Calcineurin-like_PHP"/>
</dbReference>
<dbReference type="EMBL" id="JABVBA010000002">
    <property type="protein sequence ID" value="NVF10898.1"/>
    <property type="molecule type" value="Genomic_DNA"/>
</dbReference>
<dbReference type="Pfam" id="PF00149">
    <property type="entry name" value="Metallophos"/>
    <property type="match status" value="1"/>
</dbReference>
<dbReference type="Proteomes" id="UP000540919">
    <property type="component" value="Unassembled WGS sequence"/>
</dbReference>
<dbReference type="Gene3D" id="3.60.21.10">
    <property type="match status" value="1"/>
</dbReference>
<evidence type="ECO:0000313" key="2">
    <source>
        <dbReference type="EMBL" id="NVF10898.1"/>
    </source>
</evidence>
<gene>
    <name evidence="2" type="ORF">HV819_02665</name>
</gene>
<dbReference type="PANTHER" id="PTHR31302">
    <property type="entry name" value="TRANSMEMBRANE PROTEIN WITH METALLOPHOSPHOESTERASE DOMAIN-RELATED"/>
    <property type="match status" value="1"/>
</dbReference>
<dbReference type="InterPro" id="IPR051158">
    <property type="entry name" value="Metallophosphoesterase_sf"/>
</dbReference>
<keyword evidence="3" id="KW-1185">Reference proteome</keyword>
<evidence type="ECO:0000259" key="1">
    <source>
        <dbReference type="Pfam" id="PF00149"/>
    </source>
</evidence>
<sequence length="266" mass="30811">MRNLILILFLILLLALGLYLYIYYQCRWAKEVKVNLLSDKVDKKIKITQVSDFHSNVLKNMDDFKNKILKFNPDIIILTGDINDYGVKEKFDKAVDFLKEISSLGIKTYYITGNHEEAGPMLDEFISEIGMLNIDYLKNEGEILKLKDNLVYVYGITYYNYDFSKYEPEDNSLNIILSHYSKNVRDNIDDSMDFVFSGHTHGGQVRIPFIGALFAPGEGVFPKFDKGVKRYKNTTIYIDSGLGNTLMNLRFLNRIQFSNITINKRQ</sequence>
<comment type="caution">
    <text evidence="2">The sequence shown here is derived from an EMBL/GenBank/DDBJ whole genome shotgun (WGS) entry which is preliminary data.</text>
</comment>
<protein>
    <submittedName>
        <fullName evidence="2">Metallophosphoesterase</fullName>
    </submittedName>
</protein>
<dbReference type="PANTHER" id="PTHR31302:SF0">
    <property type="entry name" value="TRANSMEMBRANE PROTEIN WITH METALLOPHOSPHOESTERASE DOMAIN"/>
    <property type="match status" value="1"/>
</dbReference>
<dbReference type="SUPFAM" id="SSF56300">
    <property type="entry name" value="Metallo-dependent phosphatases"/>
    <property type="match status" value="1"/>
</dbReference>